<dbReference type="SUPFAM" id="SSF49764">
    <property type="entry name" value="HSP20-like chaperones"/>
    <property type="match status" value="1"/>
</dbReference>
<feature type="coiled-coil region" evidence="4">
    <location>
        <begin position="348"/>
        <end position="379"/>
    </location>
</feature>
<dbReference type="InterPro" id="IPR031107">
    <property type="entry name" value="Small_HSP"/>
</dbReference>
<dbReference type="AlphaFoldDB" id="A0A7S0ZR94"/>
<dbReference type="EMBL" id="HBFQ01006226">
    <property type="protein sequence ID" value="CAD8830054.1"/>
    <property type="molecule type" value="Transcribed_RNA"/>
</dbReference>
<reference evidence="6" key="1">
    <citation type="submission" date="2021-01" db="EMBL/GenBank/DDBJ databases">
        <authorList>
            <person name="Corre E."/>
            <person name="Pelletier E."/>
            <person name="Niang G."/>
            <person name="Scheremetjew M."/>
            <person name="Finn R."/>
            <person name="Kale V."/>
            <person name="Holt S."/>
            <person name="Cochrane G."/>
            <person name="Meng A."/>
            <person name="Brown T."/>
            <person name="Cohen L."/>
        </authorList>
    </citation>
    <scope>NUCLEOTIDE SEQUENCE</scope>
</reference>
<dbReference type="Pfam" id="PF00011">
    <property type="entry name" value="HSP20"/>
    <property type="match status" value="1"/>
</dbReference>
<organism evidence="6">
    <name type="scientific">Noctiluca scintillans</name>
    <name type="common">Sea sparkle</name>
    <name type="synonym">Red tide dinoflagellate</name>
    <dbReference type="NCBI Taxonomy" id="2966"/>
    <lineage>
        <taxon>Eukaryota</taxon>
        <taxon>Sar</taxon>
        <taxon>Alveolata</taxon>
        <taxon>Dinophyceae</taxon>
        <taxon>Noctilucales</taxon>
        <taxon>Noctilucaceae</taxon>
        <taxon>Noctiluca</taxon>
    </lineage>
</organism>
<protein>
    <recommendedName>
        <fullName evidence="5">SHSP domain-containing protein</fullName>
    </recommendedName>
</protein>
<keyword evidence="1" id="KW-0346">Stress response</keyword>
<dbReference type="InterPro" id="IPR008978">
    <property type="entry name" value="HSP20-like_chaperone"/>
</dbReference>
<evidence type="ECO:0000256" key="4">
    <source>
        <dbReference type="SAM" id="Coils"/>
    </source>
</evidence>
<evidence type="ECO:0000313" key="6">
    <source>
        <dbReference type="EMBL" id="CAD8830054.1"/>
    </source>
</evidence>
<dbReference type="Gene3D" id="2.60.40.790">
    <property type="match status" value="1"/>
</dbReference>
<gene>
    <name evidence="6" type="ORF">NSCI0253_LOCUS4400</name>
</gene>
<evidence type="ECO:0000256" key="2">
    <source>
        <dbReference type="PROSITE-ProRule" id="PRU00285"/>
    </source>
</evidence>
<comment type="similarity">
    <text evidence="2 3">Belongs to the small heat shock protein (HSP20) family.</text>
</comment>
<evidence type="ECO:0000256" key="1">
    <source>
        <dbReference type="ARBA" id="ARBA00023016"/>
    </source>
</evidence>
<evidence type="ECO:0000259" key="5">
    <source>
        <dbReference type="PROSITE" id="PS01031"/>
    </source>
</evidence>
<dbReference type="InterPro" id="IPR002068">
    <property type="entry name" value="A-crystallin/Hsp20_dom"/>
</dbReference>
<sequence>MSEAALPARELLLHWSSAWDAPRFRGDGCVHHPALDRVAVQPLLNLAASCFAEVRRVTDEREHTECHPFGASRELLVAALDGRPEGIELCEPMETPQQFVRALVHAVYQTGDGTYVPHMEGGKLDSLIDEHCAKQLEEAVHIVENPNLLLQQALATATKSVDDVLAVPQENRGFDGTAKRALLVKQLKRFALDAAALVESESSSVEVAPSVPERVLEVEKVAVDDAEPLVRTAKRTKSGTESEGLRRTKSQAIASIEVQRVANHLDEHRQPIRELRQAATSLKEQSIEQQDLHATLQAVLSAQKRARNFGEDLVDDMLALDKVPNLTPEDRSQRKKAIIGIEGLLDDVDGAKSVLASLQKDIEKKIEEANAKAKAAVREQDPPPVVDGKRQRDLAQEALRVAAAMPPPQVDVWQQVRFPVRFHTQEQTHQYVILATVSGLSTDHLKLKLGEDDRSLRVEGLKLPGMEENMQMQRRITSRLQQLARTNPERFDDFGDVKKMAQDAYVNLGQGEFGLFSEVFRVPSDADMEGIDASYKDGVLKIVLPKMVRNSHETFGTLPQFGNFRNRHAEFPFGASRSPYLFGGLGDDFW</sequence>
<proteinExistence type="inferred from homology"/>
<dbReference type="PROSITE" id="PS01031">
    <property type="entry name" value="SHSP"/>
    <property type="match status" value="1"/>
</dbReference>
<dbReference type="InterPro" id="IPR036533">
    <property type="entry name" value="BAG_dom_sf"/>
</dbReference>
<name>A0A7S0ZR94_NOCSC</name>
<keyword evidence="4" id="KW-0175">Coiled coil</keyword>
<dbReference type="GO" id="GO:0051087">
    <property type="term" value="F:protein-folding chaperone binding"/>
    <property type="evidence" value="ECO:0007669"/>
    <property type="project" value="InterPro"/>
</dbReference>
<dbReference type="CDD" id="cd06464">
    <property type="entry name" value="ACD_sHsps-like"/>
    <property type="match status" value="1"/>
</dbReference>
<accession>A0A7S0ZR94</accession>
<dbReference type="Gene3D" id="1.20.58.120">
    <property type="entry name" value="BAG domain"/>
    <property type="match status" value="1"/>
</dbReference>
<evidence type="ECO:0000256" key="3">
    <source>
        <dbReference type="RuleBase" id="RU003616"/>
    </source>
</evidence>
<dbReference type="SUPFAM" id="SSF63491">
    <property type="entry name" value="BAG domain"/>
    <property type="match status" value="1"/>
</dbReference>
<feature type="domain" description="SHSP" evidence="5">
    <location>
        <begin position="411"/>
        <end position="561"/>
    </location>
</feature>
<dbReference type="PANTHER" id="PTHR11527">
    <property type="entry name" value="HEAT-SHOCK PROTEIN 20 FAMILY MEMBER"/>
    <property type="match status" value="1"/>
</dbReference>